<dbReference type="EMBL" id="JAGKQH010000010">
    <property type="protein sequence ID" value="KAG6590347.1"/>
    <property type="molecule type" value="Genomic_DNA"/>
</dbReference>
<evidence type="ECO:0000313" key="2">
    <source>
        <dbReference type="Proteomes" id="UP000685013"/>
    </source>
</evidence>
<accession>A0AAV6N3L9</accession>
<reference evidence="1 2" key="1">
    <citation type="journal article" date="2021" name="Hortic Res">
        <title>The domestication of Cucurbita argyrosperma as revealed by the genome of its wild relative.</title>
        <authorList>
            <person name="Barrera-Redondo J."/>
            <person name="Sanchez-de la Vega G."/>
            <person name="Aguirre-Liguori J.A."/>
            <person name="Castellanos-Morales G."/>
            <person name="Gutierrez-Guerrero Y.T."/>
            <person name="Aguirre-Dugua X."/>
            <person name="Aguirre-Planter E."/>
            <person name="Tenaillon M.I."/>
            <person name="Lira-Saade R."/>
            <person name="Eguiarte L.E."/>
        </authorList>
    </citation>
    <scope>NUCLEOTIDE SEQUENCE [LARGE SCALE GENOMIC DNA]</scope>
    <source>
        <strain evidence="1">JBR-2021</strain>
    </source>
</reference>
<organism evidence="1 2">
    <name type="scientific">Cucurbita argyrosperma subsp. sororia</name>
    <dbReference type="NCBI Taxonomy" id="37648"/>
    <lineage>
        <taxon>Eukaryota</taxon>
        <taxon>Viridiplantae</taxon>
        <taxon>Streptophyta</taxon>
        <taxon>Embryophyta</taxon>
        <taxon>Tracheophyta</taxon>
        <taxon>Spermatophyta</taxon>
        <taxon>Magnoliopsida</taxon>
        <taxon>eudicotyledons</taxon>
        <taxon>Gunneridae</taxon>
        <taxon>Pentapetalae</taxon>
        <taxon>rosids</taxon>
        <taxon>fabids</taxon>
        <taxon>Cucurbitales</taxon>
        <taxon>Cucurbitaceae</taxon>
        <taxon>Cucurbiteae</taxon>
        <taxon>Cucurbita</taxon>
    </lineage>
</organism>
<gene>
    <name evidence="1" type="ORF">SDJN03_15770</name>
</gene>
<dbReference type="Proteomes" id="UP000685013">
    <property type="component" value="Chromosome 10"/>
</dbReference>
<protein>
    <submittedName>
        <fullName evidence="1">Uncharacterized protein</fullName>
    </submittedName>
</protein>
<proteinExistence type="predicted"/>
<evidence type="ECO:0000313" key="1">
    <source>
        <dbReference type="EMBL" id="KAG6590347.1"/>
    </source>
</evidence>
<comment type="caution">
    <text evidence="1">The sequence shown here is derived from an EMBL/GenBank/DDBJ whole genome shotgun (WGS) entry which is preliminary data.</text>
</comment>
<feature type="non-terminal residue" evidence="1">
    <location>
        <position position="1"/>
    </location>
</feature>
<dbReference type="AlphaFoldDB" id="A0AAV6N3L9"/>
<keyword evidence="2" id="KW-1185">Reference proteome</keyword>
<name>A0AAV6N3L9_9ROSI</name>
<sequence length="154" mass="17541">MNVFHSDTERLISFAAAGKERSFSVPESSSLFRKYGKTKTTSAYSKTGYEEDLPGYLCKLLPSSGCDDMHMDGNDIPLKTLISHIDEHLVKQRITTMQRSLSSLFSFSSILPGRMESAPPHYDDEFAIKLWECLYLQQSEWGPKVKVKRPADRR</sequence>